<dbReference type="EMBL" id="FNIT01000001">
    <property type="protein sequence ID" value="SDN67912.1"/>
    <property type="molecule type" value="Genomic_DNA"/>
</dbReference>
<name>A0A1H0DCP4_9HYPH</name>
<proteinExistence type="inferred from homology"/>
<organism evidence="9 10">
    <name type="scientific">Aureimonas jatrophae</name>
    <dbReference type="NCBI Taxonomy" id="1166073"/>
    <lineage>
        <taxon>Bacteria</taxon>
        <taxon>Pseudomonadati</taxon>
        <taxon>Pseudomonadota</taxon>
        <taxon>Alphaproteobacteria</taxon>
        <taxon>Hyphomicrobiales</taxon>
        <taxon>Aurantimonadaceae</taxon>
        <taxon>Aureimonas</taxon>
    </lineage>
</organism>
<evidence type="ECO:0000256" key="3">
    <source>
        <dbReference type="ARBA" id="ARBA00011557"/>
    </source>
</evidence>
<dbReference type="GO" id="GO:0042597">
    <property type="term" value="C:periplasmic space"/>
    <property type="evidence" value="ECO:0007669"/>
    <property type="project" value="UniProtKB-SubCell"/>
</dbReference>
<dbReference type="Gene3D" id="3.40.190.10">
    <property type="entry name" value="Periplasmic binding protein-like II"/>
    <property type="match status" value="2"/>
</dbReference>
<evidence type="ECO:0000313" key="9">
    <source>
        <dbReference type="EMBL" id="SDN67912.1"/>
    </source>
</evidence>
<evidence type="ECO:0000256" key="8">
    <source>
        <dbReference type="ARBA" id="ARBA00034473"/>
    </source>
</evidence>
<evidence type="ECO:0000256" key="5">
    <source>
        <dbReference type="ARBA" id="ARBA00022448"/>
    </source>
</evidence>
<keyword evidence="6" id="KW-0732">Signal</keyword>
<dbReference type="Proteomes" id="UP000198793">
    <property type="component" value="Unassembled WGS sequence"/>
</dbReference>
<dbReference type="STRING" id="1166073.SAMN05192530_101711"/>
<dbReference type="AlphaFoldDB" id="A0A1H0DCP4"/>
<keyword evidence="10" id="KW-1185">Reference proteome</keyword>
<comment type="function">
    <text evidence="8">Part of the ABC transporter complex UgpBAEC involved in sn-glycerol-3-phosphate (G3P) import. Binds G3P.</text>
</comment>
<dbReference type="PANTHER" id="PTHR43649">
    <property type="entry name" value="ARABINOSE-BINDING PROTEIN-RELATED"/>
    <property type="match status" value="1"/>
</dbReference>
<keyword evidence="5" id="KW-0813">Transport</keyword>
<comment type="subcellular location">
    <subcellularLocation>
        <location evidence="1">Periplasm</location>
    </subcellularLocation>
</comment>
<gene>
    <name evidence="9" type="ORF">SAMN05192530_101711</name>
</gene>
<comment type="similarity">
    <text evidence="2">Belongs to the bacterial solute-binding protein 1 family.</text>
</comment>
<evidence type="ECO:0000256" key="2">
    <source>
        <dbReference type="ARBA" id="ARBA00008520"/>
    </source>
</evidence>
<evidence type="ECO:0000313" key="10">
    <source>
        <dbReference type="Proteomes" id="UP000198793"/>
    </source>
</evidence>
<dbReference type="PANTHER" id="PTHR43649:SF31">
    <property type="entry name" value="SN-GLYCEROL-3-PHOSPHATE-BINDING PERIPLASMIC PROTEIN UGPB"/>
    <property type="match status" value="1"/>
</dbReference>
<comment type="subunit">
    <text evidence="3">The complex is composed of two ATP-binding proteins (UgpC), two transmembrane proteins (UgpA and UgpE) and a solute-binding protein (UgpB).</text>
</comment>
<evidence type="ECO:0000256" key="1">
    <source>
        <dbReference type="ARBA" id="ARBA00004418"/>
    </source>
</evidence>
<evidence type="ECO:0000256" key="7">
    <source>
        <dbReference type="ARBA" id="ARBA00022764"/>
    </source>
</evidence>
<evidence type="ECO:0000256" key="4">
    <source>
        <dbReference type="ARBA" id="ARBA00017470"/>
    </source>
</evidence>
<dbReference type="Pfam" id="PF13416">
    <property type="entry name" value="SBP_bac_8"/>
    <property type="match status" value="1"/>
</dbReference>
<reference evidence="9 10" key="1">
    <citation type="submission" date="2016-10" db="EMBL/GenBank/DDBJ databases">
        <authorList>
            <person name="de Groot N.N."/>
        </authorList>
    </citation>
    <scope>NUCLEOTIDE SEQUENCE [LARGE SCALE GENOMIC DNA]</scope>
    <source>
        <strain evidence="10">L7-484,KACC 16230,DSM 25025</strain>
    </source>
</reference>
<protein>
    <recommendedName>
        <fullName evidence="4">sn-glycerol-3-phosphate-binding periplasmic protein UgpB</fullName>
    </recommendedName>
</protein>
<dbReference type="InterPro" id="IPR050490">
    <property type="entry name" value="Bact_solute-bd_prot1"/>
</dbReference>
<dbReference type="InterPro" id="IPR006059">
    <property type="entry name" value="SBP"/>
</dbReference>
<dbReference type="SUPFAM" id="SSF53850">
    <property type="entry name" value="Periplasmic binding protein-like II"/>
    <property type="match status" value="1"/>
</dbReference>
<sequence length="480" mass="52509">MECSLYIRRPDFYWRPRHPDRGRTIIRDRGPSAMLTKIWGAASAIALLVGAGTAAAAPVKIDMWFGNTGDIAKRVGEQCDRFNASQTDYQIVCTSQGSYDASLQNTIAAFRAGQQPTIAQVSDVGTLDIMLSGAFYPAEKLMKDNGYTIDWNDYFGGIRSYFATSAGEMYSFPFNSSTALLYWNKDAYAKIGKTEAPATWEEAAADFKALKAAGYSCPLGFNISSNEVWQYEEQFLAVHGEPNATLNNGYDGLGAEMVFNRGKWVQFVRDLKSWYDAGAAVIKSKETGQTFVDAFAAGDCQTILTSVGDHGAIGRTAKEGMNWGVAMLPVYEGTERKNSLVGGASLWVLAGKSEPEYKAAAAFLNFIAKPEEALTWSTVTGYIPVRQSGFEYLKNQGFYDKAPYAGREIAIQSLTVTPPTGVTRGNRLGGLLQIRNEIANGLQAIFIQNADVQTALDDAATRSNAILRRFEQTYEGKQLP</sequence>
<keyword evidence="7" id="KW-0574">Periplasm</keyword>
<accession>A0A1H0DCP4</accession>
<evidence type="ECO:0000256" key="6">
    <source>
        <dbReference type="ARBA" id="ARBA00022729"/>
    </source>
</evidence>